<evidence type="ECO:0000313" key="2">
    <source>
        <dbReference type="EMBL" id="KAG1822040.1"/>
    </source>
</evidence>
<evidence type="ECO:0000313" key="3">
    <source>
        <dbReference type="Proteomes" id="UP000807769"/>
    </source>
</evidence>
<dbReference type="OrthoDB" id="3056321at2759"/>
<proteinExistence type="predicted"/>
<dbReference type="Pfam" id="PF20153">
    <property type="entry name" value="DUF6535"/>
    <property type="match status" value="1"/>
</dbReference>
<dbReference type="RefSeq" id="XP_041196780.1">
    <property type="nucleotide sequence ID" value="XM_041330412.1"/>
</dbReference>
<dbReference type="AlphaFoldDB" id="A0A9P7JH62"/>
<sequence>SRSEAGLLEKILEVIKDYTNANEPAKDQLSKFWTAYKTVSDEYDDDMLERCNGNMDIVLIFVRETRHCFDSI</sequence>
<dbReference type="InterPro" id="IPR045338">
    <property type="entry name" value="DUF6535"/>
</dbReference>
<reference evidence="2" key="1">
    <citation type="journal article" date="2020" name="New Phytol.">
        <title>Comparative genomics reveals dynamic genome evolution in host specialist ectomycorrhizal fungi.</title>
        <authorList>
            <person name="Lofgren L.A."/>
            <person name="Nguyen N.H."/>
            <person name="Vilgalys R."/>
            <person name="Ruytinx J."/>
            <person name="Liao H.L."/>
            <person name="Branco S."/>
            <person name="Kuo A."/>
            <person name="LaButti K."/>
            <person name="Lipzen A."/>
            <person name="Andreopoulos W."/>
            <person name="Pangilinan J."/>
            <person name="Riley R."/>
            <person name="Hundley H."/>
            <person name="Na H."/>
            <person name="Barry K."/>
            <person name="Grigoriev I.V."/>
            <person name="Stajich J.E."/>
            <person name="Kennedy P.G."/>
        </authorList>
    </citation>
    <scope>NUCLEOTIDE SEQUENCE</scope>
    <source>
        <strain evidence="2">MN1</strain>
    </source>
</reference>
<evidence type="ECO:0000259" key="1">
    <source>
        <dbReference type="Pfam" id="PF20153"/>
    </source>
</evidence>
<name>A0A9P7JH62_9AGAM</name>
<comment type="caution">
    <text evidence="2">The sequence shown here is derived from an EMBL/GenBank/DDBJ whole genome shotgun (WGS) entry which is preliminary data.</text>
</comment>
<feature type="non-terminal residue" evidence="2">
    <location>
        <position position="1"/>
    </location>
</feature>
<protein>
    <recommendedName>
        <fullName evidence="1">DUF6535 domain-containing protein</fullName>
    </recommendedName>
</protein>
<gene>
    <name evidence="2" type="ORF">BJ212DRAFT_1264302</name>
</gene>
<dbReference type="Proteomes" id="UP000807769">
    <property type="component" value="Unassembled WGS sequence"/>
</dbReference>
<organism evidence="2 3">
    <name type="scientific">Suillus subaureus</name>
    <dbReference type="NCBI Taxonomy" id="48587"/>
    <lineage>
        <taxon>Eukaryota</taxon>
        <taxon>Fungi</taxon>
        <taxon>Dikarya</taxon>
        <taxon>Basidiomycota</taxon>
        <taxon>Agaricomycotina</taxon>
        <taxon>Agaricomycetes</taxon>
        <taxon>Agaricomycetidae</taxon>
        <taxon>Boletales</taxon>
        <taxon>Suillineae</taxon>
        <taxon>Suillaceae</taxon>
        <taxon>Suillus</taxon>
    </lineage>
</organism>
<feature type="domain" description="DUF6535" evidence="1">
    <location>
        <begin position="33"/>
        <end position="62"/>
    </location>
</feature>
<dbReference type="GeneID" id="64624429"/>
<accession>A0A9P7JH62</accession>
<keyword evidence="3" id="KW-1185">Reference proteome</keyword>
<dbReference type="EMBL" id="JABBWG010000006">
    <property type="protein sequence ID" value="KAG1822040.1"/>
    <property type="molecule type" value="Genomic_DNA"/>
</dbReference>